<reference evidence="7" key="1">
    <citation type="submission" date="2019-09" db="EMBL/GenBank/DDBJ databases">
        <title>Draft genome information of white flower Hibiscus syriacus.</title>
        <authorList>
            <person name="Kim Y.-M."/>
        </authorList>
    </citation>
    <scope>NUCLEOTIDE SEQUENCE [LARGE SCALE GENOMIC DNA]</scope>
    <source>
        <strain evidence="7">YM2019G1</strain>
        <tissue evidence="7">Leaf</tissue>
    </source>
</reference>
<dbReference type="Pfam" id="PF13456">
    <property type="entry name" value="RVT_3"/>
    <property type="match status" value="1"/>
</dbReference>
<dbReference type="SMART" id="SM01417">
    <property type="entry name" value="Solute_trans_a"/>
    <property type="match status" value="1"/>
</dbReference>
<dbReference type="EMBL" id="VEPZ02000748">
    <property type="protein sequence ID" value="KAE8720306.1"/>
    <property type="molecule type" value="Genomic_DNA"/>
</dbReference>
<comment type="caution">
    <text evidence="7">The sequence shown here is derived from an EMBL/GenBank/DDBJ whole genome shotgun (WGS) entry which is preliminary data.</text>
</comment>
<comment type="subcellular location">
    <subcellularLocation>
        <location evidence="1">Membrane</location>
        <topology evidence="1">Multi-pass membrane protein</topology>
    </subcellularLocation>
</comment>
<protein>
    <submittedName>
        <fullName evidence="7">Detected protein of confused Function</fullName>
    </submittedName>
</protein>
<dbReference type="InterPro" id="IPR036397">
    <property type="entry name" value="RNaseH_sf"/>
</dbReference>
<feature type="transmembrane region" description="Helical" evidence="5">
    <location>
        <begin position="173"/>
        <end position="197"/>
    </location>
</feature>
<dbReference type="PANTHER" id="PTHR23423">
    <property type="entry name" value="ORGANIC SOLUTE TRANSPORTER-RELATED"/>
    <property type="match status" value="1"/>
</dbReference>
<evidence type="ECO:0000256" key="4">
    <source>
        <dbReference type="ARBA" id="ARBA00023136"/>
    </source>
</evidence>
<feature type="transmembrane region" description="Helical" evidence="5">
    <location>
        <begin position="145"/>
        <end position="167"/>
    </location>
</feature>
<feature type="transmembrane region" description="Helical" evidence="5">
    <location>
        <begin position="218"/>
        <end position="239"/>
    </location>
</feature>
<feature type="transmembrane region" description="Helical" evidence="5">
    <location>
        <begin position="12"/>
        <end position="31"/>
    </location>
</feature>
<evidence type="ECO:0000256" key="1">
    <source>
        <dbReference type="ARBA" id="ARBA00004141"/>
    </source>
</evidence>
<evidence type="ECO:0000313" key="7">
    <source>
        <dbReference type="EMBL" id="KAE8720306.1"/>
    </source>
</evidence>
<feature type="domain" description="RNase H type-1" evidence="6">
    <location>
        <begin position="942"/>
        <end position="1064"/>
    </location>
</feature>
<accession>A0A6A3BU15</accession>
<evidence type="ECO:0000256" key="5">
    <source>
        <dbReference type="SAM" id="Phobius"/>
    </source>
</evidence>
<dbReference type="InterPro" id="IPR005178">
    <property type="entry name" value="Ostalpha/TMEM184C"/>
</dbReference>
<dbReference type="CDD" id="cd06222">
    <property type="entry name" value="RNase_H_like"/>
    <property type="match status" value="1"/>
</dbReference>
<gene>
    <name evidence="7" type="ORF">F3Y22_tig00020682pilonHSYRG00072</name>
</gene>
<dbReference type="GO" id="GO:0016020">
    <property type="term" value="C:membrane"/>
    <property type="evidence" value="ECO:0007669"/>
    <property type="project" value="UniProtKB-SubCell"/>
</dbReference>
<proteinExistence type="predicted"/>
<dbReference type="Gene3D" id="3.30.420.10">
    <property type="entry name" value="Ribonuclease H-like superfamily/Ribonuclease H"/>
    <property type="match status" value="1"/>
</dbReference>
<organism evidence="7">
    <name type="scientific">Hibiscus syriacus</name>
    <name type="common">Rose of Sharon</name>
    <dbReference type="NCBI Taxonomy" id="106335"/>
    <lineage>
        <taxon>Eukaryota</taxon>
        <taxon>Viridiplantae</taxon>
        <taxon>Streptophyta</taxon>
        <taxon>Embryophyta</taxon>
        <taxon>Tracheophyta</taxon>
        <taxon>Spermatophyta</taxon>
        <taxon>Magnoliopsida</taxon>
        <taxon>eudicotyledons</taxon>
        <taxon>Gunneridae</taxon>
        <taxon>Pentapetalae</taxon>
        <taxon>rosids</taxon>
        <taxon>malvids</taxon>
        <taxon>Malvales</taxon>
        <taxon>Malvaceae</taxon>
        <taxon>Malvoideae</taxon>
        <taxon>Hibiscus</taxon>
    </lineage>
</organism>
<dbReference type="SUPFAM" id="SSF56219">
    <property type="entry name" value="DNase I-like"/>
    <property type="match status" value="1"/>
</dbReference>
<dbReference type="GO" id="GO:0003676">
    <property type="term" value="F:nucleic acid binding"/>
    <property type="evidence" value="ECO:0007669"/>
    <property type="project" value="InterPro"/>
</dbReference>
<dbReference type="InterPro" id="IPR012337">
    <property type="entry name" value="RNaseH-like_sf"/>
</dbReference>
<evidence type="ECO:0000256" key="3">
    <source>
        <dbReference type="ARBA" id="ARBA00022989"/>
    </source>
</evidence>
<sequence length="1067" mass="121748">MDFSNLNRPQITLMGSAFCVVLSLHFTLQLVSQHLFYWKNPKEQKAILIIILMAPLYALVSFVGLLDVKGSKAFFMFLESVKECYEALVIAKFMALMYSYLNISISKNIVPDEIKGREIHHSFPMTLFQPRTVRLNHNTIKLLKYWTWQFVVIRPVCSVLMITLQVLRFYPSWLSWTFTIILNVSVSLALYSLVAFYHVFAKELEPHKPLAKFMCIKGIVFFCFWQGVVLDILVAVGFIKSHHFWLDVEHLEEALQNILVCLEMVVFSVLQQYAYHVYPYSGDVKGGAGLSSTGFIGGLISLWNEDVVQVTDQYVHSRFLALVGKFKNGPMEFVVINVYGTLVEAEKEDFYGELLNYVTPINLPVCLGGDFNAYLDPKEKMGKSQNWHTIDIFRSFVQHAKLINLPVSGVVSSQSDFLEEVFTEQEVWQAISSSESAKAPGSDGFTMGFYKKYWKFLKVKIMEFFFIDFYNGKLWVHGVNHAFITLIPKKVKSKLYGINVEEDIIGNWAKDIGCSIGSFLTVYLGIPLGAKRNCEKLWEPVIVNFNKKLAGWKASSLSMAGRLMLIKSVLSSLPIFYLSIFKIQSKIGQKLNSLMANFLWGGGEENKKMHWVSWNKIFKPKSAGSLGVVDLKLTNRALLGKWVWKFANEKDSLWKNFLCSKHSVSCLSMDVNKVLSHKDSWIWRGIVNSYMKDDFIGGCIRSHVRLQVGNDKSISFWNDTWLGDFPLKVLFPMIFALSSNQGGKVTDFGSFDSNGWEWNIKTMRNLCDWEVVQLVGLLGKLNDIKLNESLEDCLLWDDVGEGLYSVKACTTSISSVDEDPFMWSKCVWQGLVPPRVEVFLWQVSFNKLAFSWVLWNRIIGYCGIRLALPADPSSLLNSLSVLRPYSDMWKFILGAVFWSIWKMRNEIIFERGKLDTSSLFFTVRLRLVVRWSPPPVDVFKFNVDGTVSSVGMLVGIGGILIDWNQIKLMSFSEKIGSTPIILAELKAIKRGLDIFLSSEWVMKGRLIIESDCKVAVDWLKYQESVPPFLLNFVKDIAATVSENEVIMRWILRSCNCKADLLAKEGIR</sequence>
<dbReference type="InterPro" id="IPR036691">
    <property type="entry name" value="Endo/exonu/phosph_ase_sf"/>
</dbReference>
<dbReference type="InterPro" id="IPR044730">
    <property type="entry name" value="RNase_H-like_dom_plant"/>
</dbReference>
<dbReference type="SUPFAM" id="SSF53098">
    <property type="entry name" value="Ribonuclease H-like"/>
    <property type="match status" value="1"/>
</dbReference>
<name>A0A6A3BU15_HIBSY</name>
<evidence type="ECO:0000259" key="6">
    <source>
        <dbReference type="Pfam" id="PF13456"/>
    </source>
</evidence>
<dbReference type="AlphaFoldDB" id="A0A6A3BU15"/>
<dbReference type="InterPro" id="IPR002156">
    <property type="entry name" value="RNaseH_domain"/>
</dbReference>
<keyword evidence="4 5" id="KW-0472">Membrane</keyword>
<keyword evidence="3 5" id="KW-1133">Transmembrane helix</keyword>
<dbReference type="Pfam" id="PF03619">
    <property type="entry name" value="Solute_trans_a"/>
    <property type="match status" value="1"/>
</dbReference>
<dbReference type="Gene3D" id="3.60.10.10">
    <property type="entry name" value="Endonuclease/exonuclease/phosphatase"/>
    <property type="match status" value="1"/>
</dbReference>
<evidence type="ECO:0000256" key="2">
    <source>
        <dbReference type="ARBA" id="ARBA00022692"/>
    </source>
</evidence>
<feature type="transmembrane region" description="Helical" evidence="5">
    <location>
        <begin position="46"/>
        <end position="66"/>
    </location>
</feature>
<keyword evidence="2 5" id="KW-0812">Transmembrane</keyword>
<dbReference type="GO" id="GO:0004523">
    <property type="term" value="F:RNA-DNA hybrid ribonuclease activity"/>
    <property type="evidence" value="ECO:0007669"/>
    <property type="project" value="InterPro"/>
</dbReference>